<organism evidence="2 3">
    <name type="scientific">Podospora didyma</name>
    <dbReference type="NCBI Taxonomy" id="330526"/>
    <lineage>
        <taxon>Eukaryota</taxon>
        <taxon>Fungi</taxon>
        <taxon>Dikarya</taxon>
        <taxon>Ascomycota</taxon>
        <taxon>Pezizomycotina</taxon>
        <taxon>Sordariomycetes</taxon>
        <taxon>Sordariomycetidae</taxon>
        <taxon>Sordariales</taxon>
        <taxon>Podosporaceae</taxon>
        <taxon>Podospora</taxon>
    </lineage>
</organism>
<reference evidence="2" key="1">
    <citation type="journal article" date="2023" name="Mol. Phylogenet. Evol.">
        <title>Genome-scale phylogeny and comparative genomics of the fungal order Sordariales.</title>
        <authorList>
            <person name="Hensen N."/>
            <person name="Bonometti L."/>
            <person name="Westerberg I."/>
            <person name="Brannstrom I.O."/>
            <person name="Guillou S."/>
            <person name="Cros-Aarteil S."/>
            <person name="Calhoun S."/>
            <person name="Haridas S."/>
            <person name="Kuo A."/>
            <person name="Mondo S."/>
            <person name="Pangilinan J."/>
            <person name="Riley R."/>
            <person name="LaButti K."/>
            <person name="Andreopoulos B."/>
            <person name="Lipzen A."/>
            <person name="Chen C."/>
            <person name="Yan M."/>
            <person name="Daum C."/>
            <person name="Ng V."/>
            <person name="Clum A."/>
            <person name="Steindorff A."/>
            <person name="Ohm R.A."/>
            <person name="Martin F."/>
            <person name="Silar P."/>
            <person name="Natvig D.O."/>
            <person name="Lalanne C."/>
            <person name="Gautier V."/>
            <person name="Ament-Velasquez S.L."/>
            <person name="Kruys A."/>
            <person name="Hutchinson M.I."/>
            <person name="Powell A.J."/>
            <person name="Barry K."/>
            <person name="Miller A.N."/>
            <person name="Grigoriev I.V."/>
            <person name="Debuchy R."/>
            <person name="Gladieux P."/>
            <person name="Hiltunen Thoren M."/>
            <person name="Johannesson H."/>
        </authorList>
    </citation>
    <scope>NUCLEOTIDE SEQUENCE</scope>
    <source>
        <strain evidence="2">CBS 232.78</strain>
    </source>
</reference>
<name>A0AAE0U0T4_9PEZI</name>
<sequence length="121" mass="13051">MVSLRSLIISLGALAAAPSVLAAECFGSSNSGFSVTEFQQTAAQVCNYGPDAQIQFGTTGGFPVARRIIQAHYEGNAKIHCWDAFNNIIAQCVQGSGRNGGQWTWNYNGVNEKYWIQAFLA</sequence>
<dbReference type="EMBL" id="JAULSW010000003">
    <property type="protein sequence ID" value="KAK3386425.1"/>
    <property type="molecule type" value="Genomic_DNA"/>
</dbReference>
<proteinExistence type="predicted"/>
<evidence type="ECO:0000256" key="1">
    <source>
        <dbReference type="SAM" id="SignalP"/>
    </source>
</evidence>
<keyword evidence="1" id="KW-0732">Signal</keyword>
<dbReference type="Proteomes" id="UP001285441">
    <property type="component" value="Unassembled WGS sequence"/>
</dbReference>
<feature type="chain" id="PRO_5042214274" evidence="1">
    <location>
        <begin position="23"/>
        <end position="121"/>
    </location>
</feature>
<accession>A0AAE0U0T4</accession>
<evidence type="ECO:0000313" key="3">
    <source>
        <dbReference type="Proteomes" id="UP001285441"/>
    </source>
</evidence>
<dbReference type="AlphaFoldDB" id="A0AAE0U0T4"/>
<feature type="signal peptide" evidence="1">
    <location>
        <begin position="1"/>
        <end position="22"/>
    </location>
</feature>
<gene>
    <name evidence="2" type="ORF">B0H63DRAFT_520526</name>
</gene>
<protein>
    <submittedName>
        <fullName evidence="2">Uncharacterized protein</fullName>
    </submittedName>
</protein>
<evidence type="ECO:0000313" key="2">
    <source>
        <dbReference type="EMBL" id="KAK3386425.1"/>
    </source>
</evidence>
<reference evidence="2" key="2">
    <citation type="submission" date="2023-06" db="EMBL/GenBank/DDBJ databases">
        <authorList>
            <consortium name="Lawrence Berkeley National Laboratory"/>
            <person name="Haridas S."/>
            <person name="Hensen N."/>
            <person name="Bonometti L."/>
            <person name="Westerberg I."/>
            <person name="Brannstrom I.O."/>
            <person name="Guillou S."/>
            <person name="Cros-Aarteil S."/>
            <person name="Calhoun S."/>
            <person name="Kuo A."/>
            <person name="Mondo S."/>
            <person name="Pangilinan J."/>
            <person name="Riley R."/>
            <person name="LaButti K."/>
            <person name="Andreopoulos B."/>
            <person name="Lipzen A."/>
            <person name="Chen C."/>
            <person name="Yanf M."/>
            <person name="Daum C."/>
            <person name="Ng V."/>
            <person name="Clum A."/>
            <person name="Steindorff A."/>
            <person name="Ohm R."/>
            <person name="Martin F."/>
            <person name="Silar P."/>
            <person name="Natvig D."/>
            <person name="Lalanne C."/>
            <person name="Gautier V."/>
            <person name="Ament-velasquez S.L."/>
            <person name="Kruys A."/>
            <person name="Hutchinson M.I."/>
            <person name="Powell A.J."/>
            <person name="Barry K."/>
            <person name="Miller A.N."/>
            <person name="Grigoriev I.V."/>
            <person name="Debuchy R."/>
            <person name="Gladieux P."/>
            <person name="Thoren M.H."/>
            <person name="Johannesson H."/>
        </authorList>
    </citation>
    <scope>NUCLEOTIDE SEQUENCE</scope>
    <source>
        <strain evidence="2">CBS 232.78</strain>
    </source>
</reference>
<comment type="caution">
    <text evidence="2">The sequence shown here is derived from an EMBL/GenBank/DDBJ whole genome shotgun (WGS) entry which is preliminary data.</text>
</comment>
<keyword evidence="3" id="KW-1185">Reference proteome</keyword>